<dbReference type="PIRSF" id="PIRSF011570">
    <property type="entry name" value="SpoVAD"/>
    <property type="match status" value="1"/>
</dbReference>
<dbReference type="Gene3D" id="3.40.47.40">
    <property type="entry name" value="Stage V sporulation protein AD"/>
    <property type="match status" value="1"/>
</dbReference>
<comment type="caution">
    <text evidence="1">The sequence shown here is derived from an EMBL/GenBank/DDBJ whole genome shotgun (WGS) entry which is preliminary data.</text>
</comment>
<gene>
    <name evidence="1" type="ORF">IAB60_09170</name>
</gene>
<dbReference type="Proteomes" id="UP000886860">
    <property type="component" value="Unassembled WGS sequence"/>
</dbReference>
<evidence type="ECO:0000313" key="2">
    <source>
        <dbReference type="Proteomes" id="UP000886860"/>
    </source>
</evidence>
<dbReference type="InterPro" id="IPR016039">
    <property type="entry name" value="Thiolase-like"/>
</dbReference>
<dbReference type="GO" id="GO:0016746">
    <property type="term" value="F:acyltransferase activity"/>
    <property type="evidence" value="ECO:0007669"/>
    <property type="project" value="InterPro"/>
</dbReference>
<proteinExistence type="predicted"/>
<dbReference type="InterPro" id="IPR010894">
    <property type="entry name" value="SpoVAD"/>
</dbReference>
<accession>A0A9D1GJY6</accession>
<name>A0A9D1GJY6_9FIRM</name>
<reference evidence="1" key="1">
    <citation type="submission" date="2020-10" db="EMBL/GenBank/DDBJ databases">
        <authorList>
            <person name="Gilroy R."/>
        </authorList>
    </citation>
    <scope>NUCLEOTIDE SEQUENCE</scope>
    <source>
        <strain evidence="1">CHK123-3438</strain>
    </source>
</reference>
<reference evidence="1" key="2">
    <citation type="journal article" date="2021" name="PeerJ">
        <title>Extensive microbial diversity within the chicken gut microbiome revealed by metagenomics and culture.</title>
        <authorList>
            <person name="Gilroy R."/>
            <person name="Ravi A."/>
            <person name="Getino M."/>
            <person name="Pursley I."/>
            <person name="Horton D.L."/>
            <person name="Alikhan N.F."/>
            <person name="Baker D."/>
            <person name="Gharbi K."/>
            <person name="Hall N."/>
            <person name="Watson M."/>
            <person name="Adriaenssens E.M."/>
            <person name="Foster-Nyarko E."/>
            <person name="Jarju S."/>
            <person name="Secka A."/>
            <person name="Antonio M."/>
            <person name="Oren A."/>
            <person name="Chaudhuri R.R."/>
            <person name="La Ragione R."/>
            <person name="Hildebrand F."/>
            <person name="Pallen M.J."/>
        </authorList>
    </citation>
    <scope>NUCLEOTIDE SEQUENCE</scope>
    <source>
        <strain evidence="1">CHK123-3438</strain>
    </source>
</reference>
<dbReference type="InterPro" id="IPR038369">
    <property type="entry name" value="SpoVAD_sf"/>
</dbReference>
<protein>
    <submittedName>
        <fullName evidence="1">Stage V sporulation protein AD</fullName>
    </submittedName>
</protein>
<organism evidence="1 2">
    <name type="scientific">Candidatus Caccovicinus merdipullorum</name>
    <dbReference type="NCBI Taxonomy" id="2840724"/>
    <lineage>
        <taxon>Bacteria</taxon>
        <taxon>Bacillati</taxon>
        <taxon>Bacillota</taxon>
        <taxon>Clostridia</taxon>
        <taxon>Eubacteriales</taxon>
        <taxon>Candidatus Caccovicinus</taxon>
    </lineage>
</organism>
<dbReference type="Pfam" id="PF07451">
    <property type="entry name" value="SpoVAD"/>
    <property type="match status" value="1"/>
</dbReference>
<evidence type="ECO:0000313" key="1">
    <source>
        <dbReference type="EMBL" id="HIT42246.1"/>
    </source>
</evidence>
<dbReference type="NCBIfam" id="NF006160">
    <property type="entry name" value="PRK08304.1"/>
    <property type="match status" value="1"/>
</dbReference>
<sequence length="344" mass="36790">MQKGKASIQFEDSPYITSAASVAGTKEGEGPLGALFDVTEQDDMMGQENWEAAESSLQKKAARLAVEKAGLDQGKIRYLFAGDLLGQLIATSFGLMELDIPLFGLYGACSTMGEAMSLAAMAAAAGYGDRNLALASSHFATAEKQFRFPLAYGNQRPYSATWTATGCGAVVIENKAAFLRSGERKPMAKITGITTGKIVDFGLKDSMNMGAAMAPAAFHTIWQNFQDFGWDERQFDRIITGDLGTVGQTILLDLLRKEGYDLTGIHMDCGIELYDGEKQDTHAGGSGCGCSAITLCAMILPKIQEGIWRRVLFVPTGALLSTVSYNEGRSVPGIAHGVVIEHAE</sequence>
<dbReference type="AlphaFoldDB" id="A0A9D1GJY6"/>
<dbReference type="EMBL" id="DVKS01000158">
    <property type="protein sequence ID" value="HIT42246.1"/>
    <property type="molecule type" value="Genomic_DNA"/>
</dbReference>
<dbReference type="SUPFAM" id="SSF53901">
    <property type="entry name" value="Thiolase-like"/>
    <property type="match status" value="1"/>
</dbReference>